<evidence type="ECO:0000256" key="7">
    <source>
        <dbReference type="SAM" id="Phobius"/>
    </source>
</evidence>
<evidence type="ECO:0000256" key="6">
    <source>
        <dbReference type="ARBA" id="ARBA00022918"/>
    </source>
</evidence>
<evidence type="ECO:0000313" key="10">
    <source>
        <dbReference type="Proteomes" id="UP000694548"/>
    </source>
</evidence>
<evidence type="ECO:0000259" key="8">
    <source>
        <dbReference type="Pfam" id="PF17917"/>
    </source>
</evidence>
<feature type="domain" description="Reverse transcriptase RNase H-like" evidence="8">
    <location>
        <begin position="120"/>
        <end position="226"/>
    </location>
</feature>
<keyword evidence="1" id="KW-0808">Transferase</keyword>
<evidence type="ECO:0000256" key="4">
    <source>
        <dbReference type="ARBA" id="ARBA00022759"/>
    </source>
</evidence>
<keyword evidence="2" id="KW-0548">Nucleotidyltransferase</keyword>
<organism evidence="9 10">
    <name type="scientific">Nothobranchius furzeri</name>
    <name type="common">Turquoise killifish</name>
    <dbReference type="NCBI Taxonomy" id="105023"/>
    <lineage>
        <taxon>Eukaryota</taxon>
        <taxon>Metazoa</taxon>
        <taxon>Chordata</taxon>
        <taxon>Craniata</taxon>
        <taxon>Vertebrata</taxon>
        <taxon>Euteleostomi</taxon>
        <taxon>Actinopterygii</taxon>
        <taxon>Neopterygii</taxon>
        <taxon>Teleostei</taxon>
        <taxon>Neoteleostei</taxon>
        <taxon>Acanthomorphata</taxon>
        <taxon>Ovalentaria</taxon>
        <taxon>Atherinomorphae</taxon>
        <taxon>Cyprinodontiformes</taxon>
        <taxon>Nothobranchiidae</taxon>
        <taxon>Nothobranchius</taxon>
    </lineage>
</organism>
<dbReference type="InterPro" id="IPR043502">
    <property type="entry name" value="DNA/RNA_pol_sf"/>
</dbReference>
<reference evidence="9" key="1">
    <citation type="submission" date="2014-08" db="EMBL/GenBank/DDBJ databases">
        <authorList>
            <person name="Senf B."/>
            <person name="Petzold A."/>
            <person name="Downie B.R."/>
            <person name="Koch P."/>
            <person name="Platzer M."/>
        </authorList>
    </citation>
    <scope>NUCLEOTIDE SEQUENCE [LARGE SCALE GENOMIC DNA]</scope>
    <source>
        <strain evidence="9">GRZ</strain>
    </source>
</reference>
<proteinExistence type="predicted"/>
<dbReference type="Proteomes" id="UP000694548">
    <property type="component" value="Chromosome sgr14"/>
</dbReference>
<dbReference type="GO" id="GO:0003964">
    <property type="term" value="F:RNA-directed DNA polymerase activity"/>
    <property type="evidence" value="ECO:0007669"/>
    <property type="project" value="UniProtKB-KW"/>
</dbReference>
<dbReference type="PANTHER" id="PTHR34072:SF42">
    <property type="entry name" value="INTEGRASE CATALYTIC DOMAIN-CONTAINING PROTEIN"/>
    <property type="match status" value="1"/>
</dbReference>
<dbReference type="InterPro" id="IPR043128">
    <property type="entry name" value="Rev_trsase/Diguanyl_cyclase"/>
</dbReference>
<dbReference type="Gene3D" id="3.10.20.370">
    <property type="match status" value="1"/>
</dbReference>
<dbReference type="AlphaFoldDB" id="A0A8C6PYA9"/>
<dbReference type="Gene3D" id="3.30.70.270">
    <property type="match status" value="1"/>
</dbReference>
<dbReference type="FunFam" id="3.10.20.370:FF:000001">
    <property type="entry name" value="Retrovirus-related Pol polyprotein from transposon 17.6-like protein"/>
    <property type="match status" value="1"/>
</dbReference>
<reference evidence="9" key="3">
    <citation type="submission" date="2025-09" db="UniProtKB">
        <authorList>
            <consortium name="Ensembl"/>
        </authorList>
    </citation>
    <scope>IDENTIFICATION</scope>
</reference>
<keyword evidence="7" id="KW-0472">Membrane</keyword>
<keyword evidence="4" id="KW-0255">Endonuclease</keyword>
<name>A0A8C6PYA9_NOTFU</name>
<keyword evidence="3" id="KW-0540">Nuclease</keyword>
<keyword evidence="6" id="KW-0695">RNA-directed DNA polymerase</keyword>
<accession>A0A8C6PYA9</accession>
<keyword evidence="5" id="KW-0378">Hydrolase</keyword>
<dbReference type="CDD" id="cd09274">
    <property type="entry name" value="RNase_HI_RT_Ty3"/>
    <property type="match status" value="1"/>
</dbReference>
<dbReference type="GeneTree" id="ENSGT01100000263500"/>
<keyword evidence="10" id="KW-1185">Reference proteome</keyword>
<sequence>MLCFSASSRITCSLKQKSVSSIVPLSLFLVSPSPNQIAMDPAKTSAVVNWPIPMTRKQLQRFLGFTSFYRRFIKGYSKITTPLRALTSSKVSFHWNKSAQDSFQKVKDMFTSAPILHTPDTTRQFIVEVDASAFGVGAVLSQRAQDDKVHPCAFFSNTLSSTERDYDVGDRELLAIKLALEERRQWLEGAVTLFIVWTDHRNLEYIKTAKRLNSRQARWALFFSRFNITLSLNILGVFLLCRGSNSMLSFFLNTETVLFTCFVATVSPMAAGFFWLTLMVSSADVIRASPKHLPSFTITSGGLLCQKTLRSLFQPVLPVPKPRLPADPQQDCYAHCLFLAIPGLISVWNS</sequence>
<evidence type="ECO:0000256" key="3">
    <source>
        <dbReference type="ARBA" id="ARBA00022722"/>
    </source>
</evidence>
<evidence type="ECO:0000313" key="9">
    <source>
        <dbReference type="Ensembl" id="ENSNFUP00015050937.1"/>
    </source>
</evidence>
<dbReference type="SUPFAM" id="SSF56672">
    <property type="entry name" value="DNA/RNA polymerases"/>
    <property type="match status" value="1"/>
</dbReference>
<dbReference type="Ensembl" id="ENSNFUT00015053129.1">
    <property type="protein sequence ID" value="ENSNFUP00015050937.1"/>
    <property type="gene ID" value="ENSNFUG00015023890.1"/>
</dbReference>
<dbReference type="GO" id="GO:0004519">
    <property type="term" value="F:endonuclease activity"/>
    <property type="evidence" value="ECO:0007669"/>
    <property type="project" value="UniProtKB-KW"/>
</dbReference>
<feature type="transmembrane region" description="Helical" evidence="7">
    <location>
        <begin position="256"/>
        <end position="278"/>
    </location>
</feature>
<keyword evidence="7" id="KW-0812">Transmembrane</keyword>
<evidence type="ECO:0000256" key="2">
    <source>
        <dbReference type="ARBA" id="ARBA00022695"/>
    </source>
</evidence>
<dbReference type="GO" id="GO:0016787">
    <property type="term" value="F:hydrolase activity"/>
    <property type="evidence" value="ECO:0007669"/>
    <property type="project" value="UniProtKB-KW"/>
</dbReference>
<dbReference type="PANTHER" id="PTHR34072">
    <property type="entry name" value="ENZYMATIC POLYPROTEIN-RELATED"/>
    <property type="match status" value="1"/>
</dbReference>
<dbReference type="Pfam" id="PF17917">
    <property type="entry name" value="RT_RNaseH"/>
    <property type="match status" value="1"/>
</dbReference>
<evidence type="ECO:0000256" key="1">
    <source>
        <dbReference type="ARBA" id="ARBA00022679"/>
    </source>
</evidence>
<feature type="transmembrane region" description="Helical" evidence="7">
    <location>
        <begin position="219"/>
        <end position="240"/>
    </location>
</feature>
<dbReference type="FunFam" id="3.30.70.270:FF:000020">
    <property type="entry name" value="Transposon Tf2-6 polyprotein-like Protein"/>
    <property type="match status" value="1"/>
</dbReference>
<dbReference type="InterPro" id="IPR041373">
    <property type="entry name" value="RT_RNaseH"/>
</dbReference>
<protein>
    <recommendedName>
        <fullName evidence="8">Reverse transcriptase RNase H-like domain-containing protein</fullName>
    </recommendedName>
</protein>
<evidence type="ECO:0000256" key="5">
    <source>
        <dbReference type="ARBA" id="ARBA00022801"/>
    </source>
</evidence>
<reference evidence="9" key="2">
    <citation type="submission" date="2025-08" db="UniProtKB">
        <authorList>
            <consortium name="Ensembl"/>
        </authorList>
    </citation>
    <scope>IDENTIFICATION</scope>
</reference>
<keyword evidence="7" id="KW-1133">Transmembrane helix</keyword>